<dbReference type="EMBL" id="BMAR01000028">
    <property type="protein sequence ID" value="GFR49179.1"/>
    <property type="molecule type" value="Genomic_DNA"/>
</dbReference>
<dbReference type="Gene3D" id="1.25.40.20">
    <property type="entry name" value="Ankyrin repeat-containing domain"/>
    <property type="match status" value="2"/>
</dbReference>
<feature type="compositionally biased region" description="Low complexity" evidence="4">
    <location>
        <begin position="51"/>
        <end position="61"/>
    </location>
</feature>
<feature type="region of interest" description="Disordered" evidence="4">
    <location>
        <begin position="1"/>
        <end position="61"/>
    </location>
</feature>
<dbReference type="SMART" id="SM00248">
    <property type="entry name" value="ANK"/>
    <property type="match status" value="2"/>
</dbReference>
<feature type="compositionally biased region" description="Polar residues" evidence="4">
    <location>
        <begin position="1"/>
        <end position="22"/>
    </location>
</feature>
<accession>A0AAD3DY23</accession>
<evidence type="ECO:0000256" key="2">
    <source>
        <dbReference type="ARBA" id="ARBA00023043"/>
    </source>
</evidence>
<keyword evidence="1" id="KW-0677">Repeat</keyword>
<dbReference type="PANTHER" id="PTHR24173">
    <property type="entry name" value="ANKYRIN REPEAT CONTAINING"/>
    <property type="match status" value="1"/>
</dbReference>
<dbReference type="PROSITE" id="PS50297">
    <property type="entry name" value="ANK_REP_REGION"/>
    <property type="match status" value="2"/>
</dbReference>
<evidence type="ECO:0000256" key="4">
    <source>
        <dbReference type="SAM" id="MobiDB-lite"/>
    </source>
</evidence>
<feature type="non-terminal residue" evidence="5">
    <location>
        <position position="1"/>
    </location>
</feature>
<feature type="compositionally biased region" description="Gly residues" evidence="4">
    <location>
        <begin position="84"/>
        <end position="96"/>
    </location>
</feature>
<sequence length="211" mass="21238">MGCGASKNTQHGGSQSQASQEKPTGVELLGEPCPRPVADPSEPTKSRKKAPPQAAAPAAATAEELLRACASGDLATVTRLLVGQGGQQQQGGQGKEQGGKEQGGKEEPQQVGGVRPDCARDKDGNTPLLVAVCEGHVAVVEALLAAGAEREARNKESLTPLLAAAGEGRTKLVEALLAAGANREARSKSGGTPLTAASAGNHTETVEALLG</sequence>
<reference evidence="5 6" key="1">
    <citation type="journal article" date="2021" name="Sci. Rep.">
        <title>Genome sequencing of the multicellular alga Astrephomene provides insights into convergent evolution of germ-soma differentiation.</title>
        <authorList>
            <person name="Yamashita S."/>
            <person name="Yamamoto K."/>
            <person name="Matsuzaki R."/>
            <person name="Suzuki S."/>
            <person name="Yamaguchi H."/>
            <person name="Hirooka S."/>
            <person name="Minakuchi Y."/>
            <person name="Miyagishima S."/>
            <person name="Kawachi M."/>
            <person name="Toyoda A."/>
            <person name="Nozaki H."/>
        </authorList>
    </citation>
    <scope>NUCLEOTIDE SEQUENCE [LARGE SCALE GENOMIC DNA]</scope>
    <source>
        <strain evidence="5 6">NIES-4017</strain>
    </source>
</reference>
<evidence type="ECO:0000256" key="3">
    <source>
        <dbReference type="PROSITE-ProRule" id="PRU00023"/>
    </source>
</evidence>
<dbReference type="PANTHER" id="PTHR24173:SF74">
    <property type="entry name" value="ANKYRIN REPEAT DOMAIN-CONTAINING PROTEIN 16"/>
    <property type="match status" value="1"/>
</dbReference>
<feature type="repeat" description="ANK" evidence="3">
    <location>
        <begin position="156"/>
        <end position="188"/>
    </location>
</feature>
<protein>
    <submittedName>
        <fullName evidence="5">Uncharacterized protein</fullName>
    </submittedName>
</protein>
<feature type="compositionally biased region" description="Basic and acidic residues" evidence="4">
    <location>
        <begin position="97"/>
        <end position="108"/>
    </location>
</feature>
<dbReference type="SUPFAM" id="SSF48403">
    <property type="entry name" value="Ankyrin repeat"/>
    <property type="match status" value="1"/>
</dbReference>
<feature type="region of interest" description="Disordered" evidence="4">
    <location>
        <begin position="84"/>
        <end position="120"/>
    </location>
</feature>
<dbReference type="Proteomes" id="UP001054857">
    <property type="component" value="Unassembled WGS sequence"/>
</dbReference>
<comment type="caution">
    <text evidence="5">The sequence shown here is derived from an EMBL/GenBank/DDBJ whole genome shotgun (WGS) entry which is preliminary data.</text>
</comment>
<evidence type="ECO:0000313" key="6">
    <source>
        <dbReference type="Proteomes" id="UP001054857"/>
    </source>
</evidence>
<organism evidence="5 6">
    <name type="scientific">Astrephomene gubernaculifera</name>
    <dbReference type="NCBI Taxonomy" id="47775"/>
    <lineage>
        <taxon>Eukaryota</taxon>
        <taxon>Viridiplantae</taxon>
        <taxon>Chlorophyta</taxon>
        <taxon>core chlorophytes</taxon>
        <taxon>Chlorophyceae</taxon>
        <taxon>CS clade</taxon>
        <taxon>Chlamydomonadales</taxon>
        <taxon>Astrephomenaceae</taxon>
        <taxon>Astrephomene</taxon>
    </lineage>
</organism>
<name>A0AAD3DY23_9CHLO</name>
<dbReference type="AlphaFoldDB" id="A0AAD3DY23"/>
<keyword evidence="2 3" id="KW-0040">ANK repeat</keyword>
<dbReference type="Pfam" id="PF12796">
    <property type="entry name" value="Ank_2"/>
    <property type="match status" value="1"/>
</dbReference>
<keyword evidence="6" id="KW-1185">Reference proteome</keyword>
<feature type="repeat" description="ANK" evidence="3">
    <location>
        <begin position="123"/>
        <end position="155"/>
    </location>
</feature>
<gene>
    <name evidence="5" type="ORF">Agub_g11202</name>
</gene>
<dbReference type="PROSITE" id="PS50088">
    <property type="entry name" value="ANK_REPEAT"/>
    <property type="match status" value="2"/>
</dbReference>
<feature type="region of interest" description="Disordered" evidence="4">
    <location>
        <begin position="182"/>
        <end position="211"/>
    </location>
</feature>
<dbReference type="InterPro" id="IPR002110">
    <property type="entry name" value="Ankyrin_rpt"/>
</dbReference>
<evidence type="ECO:0000313" key="5">
    <source>
        <dbReference type="EMBL" id="GFR49179.1"/>
    </source>
</evidence>
<evidence type="ECO:0000256" key="1">
    <source>
        <dbReference type="ARBA" id="ARBA00022737"/>
    </source>
</evidence>
<proteinExistence type="predicted"/>
<dbReference type="InterPro" id="IPR036770">
    <property type="entry name" value="Ankyrin_rpt-contain_sf"/>
</dbReference>